<reference evidence="2 3" key="1">
    <citation type="submission" date="2019-03" db="EMBL/GenBank/DDBJ databases">
        <title>Genomic Encyclopedia of Type Strains, Phase IV (KMG-IV): sequencing the most valuable type-strain genomes for metagenomic binning, comparative biology and taxonomic classification.</title>
        <authorList>
            <person name="Goeker M."/>
        </authorList>
    </citation>
    <scope>NUCLEOTIDE SEQUENCE [LARGE SCALE GENOMIC DNA]</scope>
    <source>
        <strain evidence="2 3">DSM 100059</strain>
    </source>
</reference>
<dbReference type="InterPro" id="IPR000780">
    <property type="entry name" value="CheR_MeTrfase"/>
</dbReference>
<evidence type="ECO:0000313" key="2">
    <source>
        <dbReference type="EMBL" id="TDW99845.1"/>
    </source>
</evidence>
<sequence length="275" mass="32232">MEHLPDLPNEQLDKILTVTDRYFGYDFTGYARASIRRRVAGFMNRSGIRTAGELEYHLLNDETCFPRFLQYVTVNVTEMFRDPGFYKALRENIIPQLASYPFIKIWHAGCSTGEEVYSMAILLQEEGLLERTKLYATDINSYVLGKAKQGIFPLRYMQEYTRNYRNSGGKEVFSGYYTARYDNVVFDASLKKNMVFALHNLASDGSFNEFNLILCRNVMIYFDRTFQQRCVRLFQQSLCLLGYLGLGTKESLAFNDPQRNFEEVDARWKMYRRTR</sequence>
<dbReference type="SUPFAM" id="SSF53335">
    <property type="entry name" value="S-adenosyl-L-methionine-dependent methyltransferases"/>
    <property type="match status" value="1"/>
</dbReference>
<comment type="caution">
    <text evidence="2">The sequence shown here is derived from an EMBL/GenBank/DDBJ whole genome shotgun (WGS) entry which is preliminary data.</text>
</comment>
<dbReference type="PANTHER" id="PTHR24422">
    <property type="entry name" value="CHEMOTAXIS PROTEIN METHYLTRANSFERASE"/>
    <property type="match status" value="1"/>
</dbReference>
<keyword evidence="3" id="KW-1185">Reference proteome</keyword>
<dbReference type="GO" id="GO:0008757">
    <property type="term" value="F:S-adenosylmethionine-dependent methyltransferase activity"/>
    <property type="evidence" value="ECO:0007669"/>
    <property type="project" value="InterPro"/>
</dbReference>
<dbReference type="SUPFAM" id="SSF47757">
    <property type="entry name" value="Chemotaxis receptor methyltransferase CheR, N-terminal domain"/>
    <property type="match status" value="1"/>
</dbReference>
<keyword evidence="2" id="KW-0489">Methyltransferase</keyword>
<evidence type="ECO:0000259" key="1">
    <source>
        <dbReference type="PROSITE" id="PS50123"/>
    </source>
</evidence>
<dbReference type="RefSeq" id="WP_133990891.1">
    <property type="nucleotide sequence ID" value="NZ_SODV01000001.1"/>
</dbReference>
<dbReference type="Proteomes" id="UP000294498">
    <property type="component" value="Unassembled WGS sequence"/>
</dbReference>
<dbReference type="PANTHER" id="PTHR24422:SF8">
    <property type="entry name" value="CHEMOTAXIS PROTEIN"/>
    <property type="match status" value="1"/>
</dbReference>
<accession>A0A4R8DQ06</accession>
<name>A0A4R8DQ06_9BACT</name>
<dbReference type="Gene3D" id="3.40.50.150">
    <property type="entry name" value="Vaccinia Virus protein VP39"/>
    <property type="match status" value="1"/>
</dbReference>
<protein>
    <submittedName>
        <fullName evidence="2">CheR-type MCP methyltransferase</fullName>
    </submittedName>
</protein>
<dbReference type="PROSITE" id="PS50123">
    <property type="entry name" value="CHER"/>
    <property type="match status" value="1"/>
</dbReference>
<evidence type="ECO:0000313" key="3">
    <source>
        <dbReference type="Proteomes" id="UP000294498"/>
    </source>
</evidence>
<dbReference type="InterPro" id="IPR029063">
    <property type="entry name" value="SAM-dependent_MTases_sf"/>
</dbReference>
<dbReference type="PRINTS" id="PR00996">
    <property type="entry name" value="CHERMTFRASE"/>
</dbReference>
<dbReference type="Pfam" id="PF01739">
    <property type="entry name" value="CheR"/>
    <property type="match status" value="1"/>
</dbReference>
<gene>
    <name evidence="2" type="ORF">EDB95_0859</name>
</gene>
<keyword evidence="2" id="KW-0808">Transferase</keyword>
<dbReference type="InterPro" id="IPR050903">
    <property type="entry name" value="Bact_Chemotaxis_MeTrfase"/>
</dbReference>
<dbReference type="AlphaFoldDB" id="A0A4R8DQ06"/>
<dbReference type="OrthoDB" id="9816309at2"/>
<proteinExistence type="predicted"/>
<dbReference type="SMART" id="SM00138">
    <property type="entry name" value="MeTrc"/>
    <property type="match status" value="1"/>
</dbReference>
<dbReference type="EMBL" id="SODV01000001">
    <property type="protein sequence ID" value="TDW99845.1"/>
    <property type="molecule type" value="Genomic_DNA"/>
</dbReference>
<feature type="domain" description="CheR-type methyltransferase" evidence="1">
    <location>
        <begin position="1"/>
        <end position="274"/>
    </location>
</feature>
<organism evidence="2 3">
    <name type="scientific">Dinghuibacter silviterrae</name>
    <dbReference type="NCBI Taxonomy" id="1539049"/>
    <lineage>
        <taxon>Bacteria</taxon>
        <taxon>Pseudomonadati</taxon>
        <taxon>Bacteroidota</taxon>
        <taxon>Chitinophagia</taxon>
        <taxon>Chitinophagales</taxon>
        <taxon>Chitinophagaceae</taxon>
        <taxon>Dinghuibacter</taxon>
    </lineage>
</organism>
<dbReference type="GO" id="GO:0032259">
    <property type="term" value="P:methylation"/>
    <property type="evidence" value="ECO:0007669"/>
    <property type="project" value="UniProtKB-KW"/>
</dbReference>
<dbReference type="InterPro" id="IPR022642">
    <property type="entry name" value="CheR_C"/>
</dbReference>